<evidence type="ECO:0000313" key="1">
    <source>
        <dbReference type="EMBL" id="KAE9984911.1"/>
    </source>
</evidence>
<name>A0A8H3ZA27_VENIN</name>
<dbReference type="Proteomes" id="UP000447873">
    <property type="component" value="Unassembled WGS sequence"/>
</dbReference>
<evidence type="ECO:0000313" key="2">
    <source>
        <dbReference type="Proteomes" id="UP000447873"/>
    </source>
</evidence>
<dbReference type="AlphaFoldDB" id="A0A8H3ZA27"/>
<gene>
    <name evidence="1" type="ORF">EG328_008109</name>
</gene>
<protein>
    <submittedName>
        <fullName evidence="1">Uncharacterized protein</fullName>
    </submittedName>
</protein>
<organism evidence="1 2">
    <name type="scientific">Venturia inaequalis</name>
    <name type="common">Apple scab fungus</name>
    <dbReference type="NCBI Taxonomy" id="5025"/>
    <lineage>
        <taxon>Eukaryota</taxon>
        <taxon>Fungi</taxon>
        <taxon>Dikarya</taxon>
        <taxon>Ascomycota</taxon>
        <taxon>Pezizomycotina</taxon>
        <taxon>Dothideomycetes</taxon>
        <taxon>Pleosporomycetidae</taxon>
        <taxon>Venturiales</taxon>
        <taxon>Venturiaceae</taxon>
        <taxon>Venturia</taxon>
    </lineage>
</organism>
<proteinExistence type="predicted"/>
<accession>A0A8H3ZA27</accession>
<sequence length="91" mass="10526">MSGLLFEEFALENCFSRKLSQHIHNDIVSPTKVSRYEDHIYGDKLEDAMLEYLQELALNEVVKQAIEKTTKEQDMGDRILGRYTACQRGSE</sequence>
<reference evidence="1 2" key="1">
    <citation type="submission" date="2018-12" db="EMBL/GenBank/DDBJ databases">
        <title>Venturia inaequalis Genome Resource.</title>
        <authorList>
            <person name="Lichtner F.J."/>
        </authorList>
    </citation>
    <scope>NUCLEOTIDE SEQUENCE [LARGE SCALE GENOMIC DNA]</scope>
    <source>
        <strain evidence="1 2">120213</strain>
    </source>
</reference>
<comment type="caution">
    <text evidence="1">The sequence shown here is derived from an EMBL/GenBank/DDBJ whole genome shotgun (WGS) entry which is preliminary data.</text>
</comment>
<dbReference type="EMBL" id="WNWS01000045">
    <property type="protein sequence ID" value="KAE9984911.1"/>
    <property type="molecule type" value="Genomic_DNA"/>
</dbReference>